<dbReference type="GO" id="GO:0000123">
    <property type="term" value="C:histone acetyltransferase complex"/>
    <property type="evidence" value="ECO:0007669"/>
    <property type="project" value="TreeGrafter"/>
</dbReference>
<gene>
    <name evidence="8" type="ORF">PLBR_LOCUS4690</name>
</gene>
<evidence type="ECO:0000256" key="5">
    <source>
        <dbReference type="ARBA" id="ARBA00023242"/>
    </source>
</evidence>
<evidence type="ECO:0000313" key="9">
    <source>
        <dbReference type="Proteomes" id="UP000290189"/>
    </source>
</evidence>
<reference evidence="8 9" key="1">
    <citation type="submission" date="2018-03" db="EMBL/GenBank/DDBJ databases">
        <authorList>
            <person name="Fogelqvist J."/>
        </authorList>
    </citation>
    <scope>NUCLEOTIDE SEQUENCE [LARGE SCALE GENOMIC DNA]</scope>
</reference>
<evidence type="ECO:0000313" key="8">
    <source>
        <dbReference type="EMBL" id="SPQ97475.1"/>
    </source>
</evidence>
<geneLocation type="mitochondrion" evidence="8"/>
<sequence>MPPVAAYEEGEEVLAHHGPCVYAARIVKIAPSEEAPGEFEYRVHYLNWNKSWDEWVLADRLMKKTPENITKMHEIERQLKEQKKQKPEKRKTTATKRRRTVSEVGVEEPDAKREEMNLLPMPANLKAALIADWESICKKRSLIPLPATPNIDTILDGYIHSKSNRKPEVEKDVVDVMNGIRVYFERSVGTRLLHSVDEPVRCTAPATLRQQLLQKMTPFLKYLSKNLSDMKSDSYTPMSPEYLQQLISADYDIERT</sequence>
<dbReference type="SUPFAM" id="SSF54160">
    <property type="entry name" value="Chromo domain-like"/>
    <property type="match status" value="1"/>
</dbReference>
<comment type="subcellular location">
    <subcellularLocation>
        <location evidence="1">Nucleus</location>
    </subcellularLocation>
</comment>
<dbReference type="GO" id="GO:0006325">
    <property type="term" value="P:chromatin organization"/>
    <property type="evidence" value="ECO:0007669"/>
    <property type="project" value="UniProtKB-KW"/>
</dbReference>
<dbReference type="InterPro" id="IPR038217">
    <property type="entry name" value="MRG_C_sf"/>
</dbReference>
<keyword evidence="4" id="KW-0804">Transcription</keyword>
<dbReference type="Gene3D" id="1.10.274.30">
    <property type="entry name" value="MRG domain"/>
    <property type="match status" value="1"/>
</dbReference>
<dbReference type="InterPro" id="IPR016197">
    <property type="entry name" value="Chromo-like_dom_sf"/>
</dbReference>
<feature type="compositionally biased region" description="Basic residues" evidence="6">
    <location>
        <begin position="86"/>
        <end position="99"/>
    </location>
</feature>
<dbReference type="AlphaFoldDB" id="A0A3P3YBD1"/>
<keyword evidence="5" id="KW-0539">Nucleus</keyword>
<dbReference type="PANTHER" id="PTHR10880">
    <property type="entry name" value="MORTALITY FACTOR 4-LIKE PROTEIN"/>
    <property type="match status" value="1"/>
</dbReference>
<dbReference type="SMART" id="SM00298">
    <property type="entry name" value="CHROMO"/>
    <property type="match status" value="1"/>
</dbReference>
<evidence type="ECO:0000256" key="4">
    <source>
        <dbReference type="ARBA" id="ARBA00023163"/>
    </source>
</evidence>
<dbReference type="InterPro" id="IPR026541">
    <property type="entry name" value="MRG_dom"/>
</dbReference>
<dbReference type="Pfam" id="PF05712">
    <property type="entry name" value="MRG"/>
    <property type="match status" value="1"/>
</dbReference>
<dbReference type="Pfam" id="PF22732">
    <property type="entry name" value="MSL3_chromo-like"/>
    <property type="match status" value="1"/>
</dbReference>
<organism evidence="8 9">
    <name type="scientific">Plasmodiophora brassicae</name>
    <name type="common">Clubroot disease agent</name>
    <dbReference type="NCBI Taxonomy" id="37360"/>
    <lineage>
        <taxon>Eukaryota</taxon>
        <taxon>Sar</taxon>
        <taxon>Rhizaria</taxon>
        <taxon>Endomyxa</taxon>
        <taxon>Phytomyxea</taxon>
        <taxon>Plasmodiophorida</taxon>
        <taxon>Plasmodiophoridae</taxon>
        <taxon>Plasmodiophora</taxon>
    </lineage>
</organism>
<dbReference type="Gene3D" id="2.30.30.140">
    <property type="match status" value="1"/>
</dbReference>
<dbReference type="GO" id="GO:0005634">
    <property type="term" value="C:nucleus"/>
    <property type="evidence" value="ECO:0007669"/>
    <property type="project" value="UniProtKB-SubCell"/>
</dbReference>
<dbReference type="InterPro" id="IPR000953">
    <property type="entry name" value="Chromo/chromo_shadow_dom"/>
</dbReference>
<evidence type="ECO:0000259" key="7">
    <source>
        <dbReference type="SMART" id="SM00298"/>
    </source>
</evidence>
<evidence type="ECO:0000256" key="2">
    <source>
        <dbReference type="ARBA" id="ARBA00022853"/>
    </source>
</evidence>
<dbReference type="InterPro" id="IPR008676">
    <property type="entry name" value="MRG"/>
</dbReference>
<dbReference type="InterPro" id="IPR053820">
    <property type="entry name" value="MSL3_chromo-like"/>
</dbReference>
<evidence type="ECO:0000256" key="6">
    <source>
        <dbReference type="SAM" id="MobiDB-lite"/>
    </source>
</evidence>
<evidence type="ECO:0000256" key="1">
    <source>
        <dbReference type="ARBA" id="ARBA00004123"/>
    </source>
</evidence>
<feature type="domain" description="Chromo" evidence="7">
    <location>
        <begin position="6"/>
        <end position="80"/>
    </location>
</feature>
<proteinExistence type="predicted"/>
<protein>
    <recommendedName>
        <fullName evidence="7">Chromo domain-containing protein</fullName>
    </recommendedName>
</protein>
<dbReference type="PROSITE" id="PS51640">
    <property type="entry name" value="MRG"/>
    <property type="match status" value="1"/>
</dbReference>
<keyword evidence="3" id="KW-0805">Transcription regulation</keyword>
<dbReference type="Proteomes" id="UP000290189">
    <property type="component" value="Unassembled WGS sequence"/>
</dbReference>
<dbReference type="PANTHER" id="PTHR10880:SF15">
    <property type="entry name" value="MSL COMPLEX SUBUNIT 3"/>
    <property type="match status" value="1"/>
</dbReference>
<feature type="region of interest" description="Disordered" evidence="6">
    <location>
        <begin position="79"/>
        <end position="109"/>
    </location>
</feature>
<name>A0A3P3YBD1_PLABS</name>
<evidence type="ECO:0000256" key="3">
    <source>
        <dbReference type="ARBA" id="ARBA00023015"/>
    </source>
</evidence>
<dbReference type="GO" id="GO:0006355">
    <property type="term" value="P:regulation of DNA-templated transcription"/>
    <property type="evidence" value="ECO:0007669"/>
    <property type="project" value="InterPro"/>
</dbReference>
<keyword evidence="2" id="KW-0156">Chromatin regulator</keyword>
<dbReference type="EMBL" id="OVEO01000007">
    <property type="protein sequence ID" value="SPQ97475.1"/>
    <property type="molecule type" value="Genomic_DNA"/>
</dbReference>
<accession>A0A3P3YBD1</accession>
<keyword evidence="8" id="KW-0496">Mitochondrion</keyword>